<evidence type="ECO:0000313" key="2">
    <source>
        <dbReference type="Proteomes" id="UP000297396"/>
    </source>
</evidence>
<dbReference type="EMBL" id="SPPA01000023">
    <property type="protein sequence ID" value="TFV08568.1"/>
    <property type="molecule type" value="Genomic_DNA"/>
</dbReference>
<reference evidence="1 2" key="1">
    <citation type="submission" date="2019-03" db="EMBL/GenBank/DDBJ databases">
        <title>Diversity of the mouse oral microbiome.</title>
        <authorList>
            <person name="Joseph S."/>
            <person name="Aduse-Opoku J."/>
            <person name="Curtis M."/>
            <person name="Wade W."/>
            <person name="Hashim A."/>
        </authorList>
    </citation>
    <scope>NUCLEOTIDE SEQUENCE [LARGE SCALE GENOMIC DNA]</scope>
    <source>
        <strain evidence="1 2">WT12</strain>
    </source>
</reference>
<dbReference type="Proteomes" id="UP000297396">
    <property type="component" value="Unassembled WGS sequence"/>
</dbReference>
<gene>
    <name evidence="1" type="ORF">E4T80_09770</name>
</gene>
<sequence length="78" mass="9473">MLNVTYELKMKIDGMDFREYYDIKVRHPEGEVSPFDTFQKFLEYMKKEVAALNLESDLIERKPRYYRELAVFKGKQNQ</sequence>
<comment type="caution">
    <text evidence="1">The sequence shown here is derived from an EMBL/GenBank/DDBJ whole genome shotgun (WGS) entry which is preliminary data.</text>
</comment>
<proteinExistence type="predicted"/>
<accession>A0A4Y9JSM0</accession>
<evidence type="ECO:0000313" key="1">
    <source>
        <dbReference type="EMBL" id="TFV08568.1"/>
    </source>
</evidence>
<dbReference type="AlphaFoldDB" id="A0A4Y9JSM0"/>
<dbReference type="RefSeq" id="WP_135057919.1">
    <property type="nucleotide sequence ID" value="NZ_JADGLC010000023.1"/>
</dbReference>
<organism evidence="1 2">
    <name type="scientific">Muribacter muris</name>
    <dbReference type="NCBI Taxonomy" id="67855"/>
    <lineage>
        <taxon>Bacteria</taxon>
        <taxon>Pseudomonadati</taxon>
        <taxon>Pseudomonadota</taxon>
        <taxon>Gammaproteobacteria</taxon>
        <taxon>Pasteurellales</taxon>
        <taxon>Pasteurellaceae</taxon>
        <taxon>Muribacter</taxon>
    </lineage>
</organism>
<protein>
    <submittedName>
        <fullName evidence="1">Uncharacterized protein</fullName>
    </submittedName>
</protein>
<name>A0A4Y9JSM0_9PAST</name>